<dbReference type="RefSeq" id="WP_146388673.1">
    <property type="nucleotide sequence ID" value="NZ_VOHK01000006.1"/>
</dbReference>
<dbReference type="PANTHER" id="PTHR22946:SF4">
    <property type="entry name" value="ESTERASE FRSA"/>
    <property type="match status" value="1"/>
</dbReference>
<dbReference type="AlphaFoldDB" id="A0A5C5TYU0"/>
<protein>
    <submittedName>
        <fullName evidence="3">Dienelactone hydrolase family protein</fullName>
    </submittedName>
</protein>
<dbReference type="GO" id="GO:0016787">
    <property type="term" value="F:hydrolase activity"/>
    <property type="evidence" value="ECO:0007669"/>
    <property type="project" value="UniProtKB-KW"/>
</dbReference>
<dbReference type="Pfam" id="PF01738">
    <property type="entry name" value="DLH"/>
    <property type="match status" value="1"/>
</dbReference>
<dbReference type="InterPro" id="IPR002925">
    <property type="entry name" value="Dienelactn_hydro"/>
</dbReference>
<evidence type="ECO:0000313" key="3">
    <source>
        <dbReference type="EMBL" id="TWT18568.1"/>
    </source>
</evidence>
<dbReference type="Proteomes" id="UP000319980">
    <property type="component" value="Unassembled WGS sequence"/>
</dbReference>
<reference evidence="3 4" key="1">
    <citation type="journal article" date="2008" name="Int. J. Syst. Evol. Microbiol.">
        <title>Luteimonas marina sp. nov., isolated from seawater.</title>
        <authorList>
            <person name="Baik K.S."/>
            <person name="Park S.C."/>
            <person name="Kim M.S."/>
            <person name="Kim E.M."/>
            <person name="Park C."/>
            <person name="Chun J."/>
            <person name="Seong C.N."/>
        </authorList>
    </citation>
    <scope>NUCLEOTIDE SEQUENCE [LARGE SCALE GENOMIC DNA]</scope>
    <source>
        <strain evidence="3 4">FR1330</strain>
    </source>
</reference>
<evidence type="ECO:0000313" key="4">
    <source>
        <dbReference type="Proteomes" id="UP000319980"/>
    </source>
</evidence>
<keyword evidence="4" id="KW-1185">Reference proteome</keyword>
<dbReference type="EMBL" id="VOHK01000006">
    <property type="protein sequence ID" value="TWT18568.1"/>
    <property type="molecule type" value="Genomic_DNA"/>
</dbReference>
<proteinExistence type="predicted"/>
<feature type="signal peptide" evidence="1">
    <location>
        <begin position="1"/>
        <end position="22"/>
    </location>
</feature>
<accession>A0A5C5TYU0</accession>
<dbReference type="InterPro" id="IPR029058">
    <property type="entry name" value="AB_hydrolase_fold"/>
</dbReference>
<dbReference type="SUPFAM" id="SSF53474">
    <property type="entry name" value="alpha/beta-Hydrolases"/>
    <property type="match status" value="1"/>
</dbReference>
<organism evidence="3 4">
    <name type="scientific">Luteimonas marina</name>
    <dbReference type="NCBI Taxonomy" id="488485"/>
    <lineage>
        <taxon>Bacteria</taxon>
        <taxon>Pseudomonadati</taxon>
        <taxon>Pseudomonadota</taxon>
        <taxon>Gammaproteobacteria</taxon>
        <taxon>Lysobacterales</taxon>
        <taxon>Lysobacteraceae</taxon>
        <taxon>Luteimonas</taxon>
    </lineage>
</organism>
<dbReference type="PANTHER" id="PTHR22946">
    <property type="entry name" value="DIENELACTONE HYDROLASE DOMAIN-CONTAINING PROTEIN-RELATED"/>
    <property type="match status" value="1"/>
</dbReference>
<dbReference type="InterPro" id="IPR050261">
    <property type="entry name" value="FrsA_esterase"/>
</dbReference>
<keyword evidence="3" id="KW-0378">Hydrolase</keyword>
<feature type="chain" id="PRO_5022809810" evidence="1">
    <location>
        <begin position="23"/>
        <end position="268"/>
    </location>
</feature>
<dbReference type="Gene3D" id="3.40.50.1820">
    <property type="entry name" value="alpha/beta hydrolase"/>
    <property type="match status" value="1"/>
</dbReference>
<keyword evidence="1" id="KW-0732">Signal</keyword>
<evidence type="ECO:0000256" key="1">
    <source>
        <dbReference type="SAM" id="SignalP"/>
    </source>
</evidence>
<evidence type="ECO:0000259" key="2">
    <source>
        <dbReference type="Pfam" id="PF01738"/>
    </source>
</evidence>
<name>A0A5C5TYU0_9GAMM</name>
<dbReference type="OrthoDB" id="9787933at2"/>
<comment type="caution">
    <text evidence="3">The sequence shown here is derived from an EMBL/GenBank/DDBJ whole genome shotgun (WGS) entry which is preliminary data.</text>
</comment>
<sequence>MRLSAVLPALLLATLYSAPAVAAMKTVPVEWTVGEDAFSGYLVYDDADAAARPGLVMVPNWMGVTDEALERARAIAGDDYVVLVADVYGKGKRPKDSDEAGRLAGALRGEDRAPLRARMQAAVDTLKAQAGTAPLRADRIGAFGFCFGGSAALELARSGADVAGVVSLHGGLAPGAQSQTAGKVAAPVLVLNGADDKAVTDADIAAFGKEMDGAGADWQFVDFSGAVHCFAEPAAGSDPASNCRYDERAARRAYRMMDGFFDEVFGDD</sequence>
<gene>
    <name evidence="3" type="ORF">FQY83_14420</name>
</gene>
<feature type="domain" description="Dienelactone hydrolase" evidence="2">
    <location>
        <begin position="40"/>
        <end position="264"/>
    </location>
</feature>